<organism evidence="1 2">
    <name type="scientific">Actinomadura bangladeshensis</name>
    <dbReference type="NCBI Taxonomy" id="453573"/>
    <lineage>
        <taxon>Bacteria</taxon>
        <taxon>Bacillati</taxon>
        <taxon>Actinomycetota</taxon>
        <taxon>Actinomycetes</taxon>
        <taxon>Streptosporangiales</taxon>
        <taxon>Thermomonosporaceae</taxon>
        <taxon>Actinomadura</taxon>
    </lineage>
</organism>
<dbReference type="InterPro" id="IPR045948">
    <property type="entry name" value="DUF6368"/>
</dbReference>
<accession>A0A6L9QBF2</accession>
<proteinExistence type="predicted"/>
<dbReference type="Pfam" id="PF19895">
    <property type="entry name" value="DUF6368"/>
    <property type="match status" value="1"/>
</dbReference>
<dbReference type="Proteomes" id="UP000475532">
    <property type="component" value="Unassembled WGS sequence"/>
</dbReference>
<evidence type="ECO:0000313" key="2">
    <source>
        <dbReference type="Proteomes" id="UP000475532"/>
    </source>
</evidence>
<dbReference type="RefSeq" id="WP_163053577.1">
    <property type="nucleotide sequence ID" value="NZ_JAAGLI010000145.1"/>
</dbReference>
<evidence type="ECO:0000313" key="1">
    <source>
        <dbReference type="EMBL" id="NEA21983.1"/>
    </source>
</evidence>
<protein>
    <submittedName>
        <fullName evidence="1">Uncharacterized protein</fullName>
    </submittedName>
</protein>
<gene>
    <name evidence="1" type="ORF">G3I70_05675</name>
</gene>
<sequence length="194" mass="21840">MPALGLWLHGADERGVYLRIKSWAAEVGEVSYSDDVRMSLVLEVEKVTRAPVRCVQSERHVLLRVNLFDPDISLQDDYSAAPIIPNAMISVELLQRQDGEDVGLHYVVARFVLRLATFLDLDEIEFNGMAGSEIGMDDSLVERDQSRLILSEIPGRSMEVGTSLDNGGMWYANVVDRTFLSSWMEHPFFHLVKG</sequence>
<name>A0A6L9QBF2_9ACTN</name>
<dbReference type="EMBL" id="JAAGLI010000145">
    <property type="protein sequence ID" value="NEA21983.1"/>
    <property type="molecule type" value="Genomic_DNA"/>
</dbReference>
<dbReference type="AlphaFoldDB" id="A0A6L9QBF2"/>
<comment type="caution">
    <text evidence="1">The sequence shown here is derived from an EMBL/GenBank/DDBJ whole genome shotgun (WGS) entry which is preliminary data.</text>
</comment>
<reference evidence="1 2" key="1">
    <citation type="submission" date="2020-01" db="EMBL/GenBank/DDBJ databases">
        <title>Insect and environment-associated Actinomycetes.</title>
        <authorList>
            <person name="Currrie C."/>
            <person name="Chevrette M."/>
            <person name="Carlson C."/>
            <person name="Stubbendieck R."/>
            <person name="Wendt-Pienkowski E."/>
        </authorList>
    </citation>
    <scope>NUCLEOTIDE SEQUENCE [LARGE SCALE GENOMIC DNA]</scope>
    <source>
        <strain evidence="1 2">SID10258</strain>
    </source>
</reference>